<dbReference type="EMBL" id="QVNQ01000010">
    <property type="protein sequence ID" value="RFS82083.1"/>
    <property type="molecule type" value="Genomic_DNA"/>
</dbReference>
<comment type="caution">
    <text evidence="2">The sequence shown here is derived from an EMBL/GenBank/DDBJ whole genome shotgun (WGS) entry which is preliminary data.</text>
</comment>
<reference evidence="2 3" key="1">
    <citation type="submission" date="2018-08" db="EMBL/GenBank/DDBJ databases">
        <title>Actinomadura spongicola sp. nov., isolated from marine sponge Leucetta chagosensis.</title>
        <authorList>
            <person name="Li L."/>
            <person name="Lin H.W."/>
        </authorList>
    </citation>
    <scope>NUCLEOTIDE SEQUENCE [LARGE SCALE GENOMIC DNA]</scope>
    <source>
        <strain evidence="2 3">LHW52907</strain>
    </source>
</reference>
<evidence type="ECO:0000313" key="2">
    <source>
        <dbReference type="EMBL" id="RFS82083.1"/>
    </source>
</evidence>
<evidence type="ECO:0000313" key="3">
    <source>
        <dbReference type="Proteomes" id="UP000262882"/>
    </source>
</evidence>
<dbReference type="AlphaFoldDB" id="A0A372GAI2"/>
<name>A0A372GAI2_9ACTN</name>
<feature type="signal peptide" evidence="1">
    <location>
        <begin position="1"/>
        <end position="29"/>
    </location>
</feature>
<evidence type="ECO:0008006" key="4">
    <source>
        <dbReference type="Google" id="ProtNLM"/>
    </source>
</evidence>
<protein>
    <recommendedName>
        <fullName evidence="4">Peptidase inhibitor family I36</fullName>
    </recommendedName>
</protein>
<proteinExistence type="predicted"/>
<feature type="chain" id="PRO_5016690019" description="Peptidase inhibitor family I36" evidence="1">
    <location>
        <begin position="30"/>
        <end position="168"/>
    </location>
</feature>
<evidence type="ECO:0000256" key="1">
    <source>
        <dbReference type="SAM" id="SignalP"/>
    </source>
</evidence>
<keyword evidence="3" id="KW-1185">Reference proteome</keyword>
<dbReference type="OrthoDB" id="3541237at2"/>
<accession>A0A372GAI2</accession>
<dbReference type="RefSeq" id="WP_117403137.1">
    <property type="nucleotide sequence ID" value="NZ_QVNQ01000010.1"/>
</dbReference>
<organism evidence="2 3">
    <name type="scientific">Actinomadura spongiicola</name>
    <dbReference type="NCBI Taxonomy" id="2303421"/>
    <lineage>
        <taxon>Bacteria</taxon>
        <taxon>Bacillati</taxon>
        <taxon>Actinomycetota</taxon>
        <taxon>Actinomycetes</taxon>
        <taxon>Streptosporangiales</taxon>
        <taxon>Thermomonosporaceae</taxon>
        <taxon>Actinomadura</taxon>
    </lineage>
</organism>
<dbReference type="Proteomes" id="UP000262882">
    <property type="component" value="Unassembled WGS sequence"/>
</dbReference>
<gene>
    <name evidence="2" type="ORF">D0T12_27940</name>
</gene>
<keyword evidence="1" id="KW-0732">Signal</keyword>
<sequence>MKGSRKAAITIGGAAVILIGSATTASAHAAPITGVFGAVTITSHAHGVYTVHVTQQALVSVLAPPSTSPSVAQEFVKDGGTFTCPSQYACAALPGSSGAHVFKFYKYGSYSLSYWLGKGSFANNQVDGAAARYDNVEGSQVGCVPAGILRNGIDWYPIWRIRLTAARC</sequence>